<protein>
    <recommendedName>
        <fullName evidence="1">DUF362 domain-containing protein</fullName>
    </recommendedName>
</protein>
<organism evidence="2 3">
    <name type="scientific">Sedimentisphaera salicampi</name>
    <dbReference type="NCBI Taxonomy" id="1941349"/>
    <lineage>
        <taxon>Bacteria</taxon>
        <taxon>Pseudomonadati</taxon>
        <taxon>Planctomycetota</taxon>
        <taxon>Phycisphaerae</taxon>
        <taxon>Sedimentisphaerales</taxon>
        <taxon>Sedimentisphaeraceae</taxon>
        <taxon>Sedimentisphaera</taxon>
    </lineage>
</organism>
<evidence type="ECO:0000313" key="3">
    <source>
        <dbReference type="Proteomes" id="UP000193334"/>
    </source>
</evidence>
<dbReference type="OrthoDB" id="9785671at2"/>
<evidence type="ECO:0000259" key="1">
    <source>
        <dbReference type="Pfam" id="PF04015"/>
    </source>
</evidence>
<evidence type="ECO:0000313" key="2">
    <source>
        <dbReference type="EMBL" id="ARN55686.1"/>
    </source>
</evidence>
<dbReference type="STRING" id="1941349.STSP1_00046"/>
<feature type="domain" description="DUF362" evidence="1">
    <location>
        <begin position="90"/>
        <end position="286"/>
    </location>
</feature>
<proteinExistence type="predicted"/>
<dbReference type="EMBL" id="CP021023">
    <property type="protein sequence ID" value="ARN55686.1"/>
    <property type="molecule type" value="Genomic_DNA"/>
</dbReference>
<accession>A0A1W6LIW8</accession>
<dbReference type="KEGG" id="pbp:STSP1_00046"/>
<dbReference type="RefSeq" id="WP_085754418.1">
    <property type="nucleotide sequence ID" value="NZ_CP021023.1"/>
</dbReference>
<reference evidence="3" key="1">
    <citation type="submission" date="2017-04" db="EMBL/GenBank/DDBJ databases">
        <title>Comparative genomics and description of representatives of a novel lineage of planctomycetes thriving in anoxic sediments.</title>
        <authorList>
            <person name="Spring S."/>
            <person name="Bunk B."/>
            <person name="Sproer C."/>
        </authorList>
    </citation>
    <scope>NUCLEOTIDE SEQUENCE [LARGE SCALE GENOMIC DNA]</scope>
    <source>
        <strain evidence="3">ST-PulAB-D4</strain>
    </source>
</reference>
<gene>
    <name evidence="2" type="ORF">STSP1_00046</name>
</gene>
<dbReference type="Pfam" id="PF04015">
    <property type="entry name" value="DUF362"/>
    <property type="match status" value="1"/>
</dbReference>
<sequence>MKMQNRREFVWNAARAGTLAALTAGAVGLYSAGDGEKGSENGFSMPDFSVEKIDGKTIASVSGSSRPELARKAVAMLGGMERFIEKGDVVALKPNVAFASPESLGATTSPDLVYELSKMCFEAGAKEVLVFDNPINSPQSCFMISGISKAAERAGAKVLIPSDSMFSKYTLSGGGLIVDWPLFNDPLKRADKLIGVAPVKDHHRSGASMTMKNWYGLLGGRRNIFHQDINGIIKELAVMVKPSLVVLDGVVTMMRNGPTGGSLSDLKDTNTLIASTDMLAADTLGVSLLEREPGSLPYLALAQEAGVGTMDLNKAGLMEAKL</sequence>
<dbReference type="AlphaFoldDB" id="A0A1W6LIW8"/>
<name>A0A1W6LIW8_9BACT</name>
<dbReference type="InterPro" id="IPR007160">
    <property type="entry name" value="DUF362"/>
</dbReference>
<keyword evidence="3" id="KW-1185">Reference proteome</keyword>
<dbReference type="Proteomes" id="UP000193334">
    <property type="component" value="Chromosome"/>
</dbReference>